<name>A0AAD4W897_PRUDU</name>
<keyword evidence="2" id="KW-1185">Reference proteome</keyword>
<gene>
    <name evidence="1" type="ORF">L3X38_017652</name>
</gene>
<comment type="caution">
    <text evidence="1">The sequence shown here is derived from an EMBL/GenBank/DDBJ whole genome shotgun (WGS) entry which is preliminary data.</text>
</comment>
<evidence type="ECO:0000313" key="1">
    <source>
        <dbReference type="EMBL" id="KAI5338381.1"/>
    </source>
</evidence>
<dbReference type="EMBL" id="JAJFAZ020000003">
    <property type="protein sequence ID" value="KAI5338381.1"/>
    <property type="molecule type" value="Genomic_DNA"/>
</dbReference>
<accession>A0AAD4W897</accession>
<sequence>MSHLDNNASANVNPTENNEIEIDDHAPLWKAEDLVFVHNNLRLLSRKSPSYKEGVTQMWDIGGDRFDNLGEEGVGMLEIANLSLDEPSLEVALFTREDITNIVVD</sequence>
<reference evidence="1 2" key="1">
    <citation type="journal article" date="2022" name="G3 (Bethesda)">
        <title>Whole-genome sequence and methylome profiling of the almond [Prunus dulcis (Mill.) D.A. Webb] cultivar 'Nonpareil'.</title>
        <authorList>
            <person name="D'Amico-Willman K.M."/>
            <person name="Ouma W.Z."/>
            <person name="Meulia T."/>
            <person name="Sideli G.M."/>
            <person name="Gradziel T.M."/>
            <person name="Fresnedo-Ramirez J."/>
        </authorList>
    </citation>
    <scope>NUCLEOTIDE SEQUENCE [LARGE SCALE GENOMIC DNA]</scope>
    <source>
        <strain evidence="1">Clone GOH B32 T37-40</strain>
    </source>
</reference>
<evidence type="ECO:0000313" key="2">
    <source>
        <dbReference type="Proteomes" id="UP001054821"/>
    </source>
</evidence>
<organism evidence="1 2">
    <name type="scientific">Prunus dulcis</name>
    <name type="common">Almond</name>
    <name type="synonym">Amygdalus dulcis</name>
    <dbReference type="NCBI Taxonomy" id="3755"/>
    <lineage>
        <taxon>Eukaryota</taxon>
        <taxon>Viridiplantae</taxon>
        <taxon>Streptophyta</taxon>
        <taxon>Embryophyta</taxon>
        <taxon>Tracheophyta</taxon>
        <taxon>Spermatophyta</taxon>
        <taxon>Magnoliopsida</taxon>
        <taxon>eudicotyledons</taxon>
        <taxon>Gunneridae</taxon>
        <taxon>Pentapetalae</taxon>
        <taxon>rosids</taxon>
        <taxon>fabids</taxon>
        <taxon>Rosales</taxon>
        <taxon>Rosaceae</taxon>
        <taxon>Amygdaloideae</taxon>
        <taxon>Amygdaleae</taxon>
        <taxon>Prunus</taxon>
    </lineage>
</organism>
<dbReference type="AlphaFoldDB" id="A0AAD4W897"/>
<proteinExistence type="predicted"/>
<dbReference type="Proteomes" id="UP001054821">
    <property type="component" value="Chromosome 3"/>
</dbReference>
<protein>
    <submittedName>
        <fullName evidence="1">Uncharacterized protein</fullName>
    </submittedName>
</protein>